<sequence length="232" mass="26686">MRLLDLPVDVLATILDFIDRDRSSLSALCRVSSALSIHATALLYRSISLYTVPGFVRFKRTLETRPELGTYVHVVAEKQLVFAFLPQCAFRHSQRPLAFVEHTPNLRRLELMTPFNPVWSSELMKLRLRSFCAINLCAPALVYVSRLDMFEMEYLELRFTGNIPVEDLIFMTLGLWSSAPSLRRLRLQGTIYEVERVLELFPGVDVAHVEAVSHPCILEFPLSLRREFECLL</sequence>
<proteinExistence type="predicted"/>
<accession>A0A165P2Y1</accession>
<keyword evidence="2" id="KW-1185">Reference proteome</keyword>
<protein>
    <recommendedName>
        <fullName evidence="3">F-box domain-containing protein</fullName>
    </recommendedName>
</protein>
<dbReference type="AlphaFoldDB" id="A0A165P2Y1"/>
<gene>
    <name evidence="1" type="ORF">EXIGLDRAFT_717964</name>
</gene>
<dbReference type="InParanoid" id="A0A165P2Y1"/>
<reference evidence="1 2" key="1">
    <citation type="journal article" date="2016" name="Mol. Biol. Evol.">
        <title>Comparative Genomics of Early-Diverging Mushroom-Forming Fungi Provides Insights into the Origins of Lignocellulose Decay Capabilities.</title>
        <authorList>
            <person name="Nagy L.G."/>
            <person name="Riley R."/>
            <person name="Tritt A."/>
            <person name="Adam C."/>
            <person name="Daum C."/>
            <person name="Floudas D."/>
            <person name="Sun H."/>
            <person name="Yadav J.S."/>
            <person name="Pangilinan J."/>
            <person name="Larsson K.H."/>
            <person name="Matsuura K."/>
            <person name="Barry K."/>
            <person name="Labutti K."/>
            <person name="Kuo R."/>
            <person name="Ohm R.A."/>
            <person name="Bhattacharya S.S."/>
            <person name="Shirouzu T."/>
            <person name="Yoshinaga Y."/>
            <person name="Martin F.M."/>
            <person name="Grigoriev I.V."/>
            <person name="Hibbett D.S."/>
        </authorList>
    </citation>
    <scope>NUCLEOTIDE SEQUENCE [LARGE SCALE GENOMIC DNA]</scope>
    <source>
        <strain evidence="1 2">HHB12029</strain>
    </source>
</reference>
<organism evidence="1 2">
    <name type="scientific">Exidia glandulosa HHB12029</name>
    <dbReference type="NCBI Taxonomy" id="1314781"/>
    <lineage>
        <taxon>Eukaryota</taxon>
        <taxon>Fungi</taxon>
        <taxon>Dikarya</taxon>
        <taxon>Basidiomycota</taxon>
        <taxon>Agaricomycotina</taxon>
        <taxon>Agaricomycetes</taxon>
        <taxon>Auriculariales</taxon>
        <taxon>Exidiaceae</taxon>
        <taxon>Exidia</taxon>
    </lineage>
</organism>
<evidence type="ECO:0000313" key="2">
    <source>
        <dbReference type="Proteomes" id="UP000077266"/>
    </source>
</evidence>
<dbReference type="Proteomes" id="UP000077266">
    <property type="component" value="Unassembled WGS sequence"/>
</dbReference>
<evidence type="ECO:0008006" key="3">
    <source>
        <dbReference type="Google" id="ProtNLM"/>
    </source>
</evidence>
<dbReference type="EMBL" id="KV425893">
    <property type="protein sequence ID" value="KZW01566.1"/>
    <property type="molecule type" value="Genomic_DNA"/>
</dbReference>
<evidence type="ECO:0000313" key="1">
    <source>
        <dbReference type="EMBL" id="KZW01566.1"/>
    </source>
</evidence>
<name>A0A165P2Y1_EXIGL</name>